<name>A0A8T4C7Q6_9ARCH</name>
<evidence type="ECO:0000256" key="1">
    <source>
        <dbReference type="SAM" id="MobiDB-lite"/>
    </source>
</evidence>
<comment type="caution">
    <text evidence="2">The sequence shown here is derived from an EMBL/GenBank/DDBJ whole genome shotgun (WGS) entry which is preliminary data.</text>
</comment>
<sequence>MERIRGANQGFIAGGNRMTRLIMAGALALLFLSGCIQYQSTQGTLETPISTAVPSNNPPVGIQNPSITEESPAPQPPLAEPADDEFNDGLEDAIQDLEDAYS</sequence>
<reference evidence="2" key="1">
    <citation type="submission" date="2019-03" db="EMBL/GenBank/DDBJ databases">
        <title>Lake Tanganyika Metagenome-Assembled Genomes (MAGs).</title>
        <authorList>
            <person name="Tran P."/>
        </authorList>
    </citation>
    <scope>NUCLEOTIDE SEQUENCE</scope>
    <source>
        <strain evidence="2">M_DeepCast_50m_m2_156</strain>
    </source>
</reference>
<protein>
    <recommendedName>
        <fullName evidence="4">Lipoprotein</fullName>
    </recommendedName>
</protein>
<feature type="compositionally biased region" description="Acidic residues" evidence="1">
    <location>
        <begin position="81"/>
        <end position="102"/>
    </location>
</feature>
<dbReference type="AlphaFoldDB" id="A0A8T4C7Q6"/>
<feature type="region of interest" description="Disordered" evidence="1">
    <location>
        <begin position="49"/>
        <end position="102"/>
    </location>
</feature>
<dbReference type="PROSITE" id="PS51257">
    <property type="entry name" value="PROKAR_LIPOPROTEIN"/>
    <property type="match status" value="1"/>
</dbReference>
<organism evidence="2 3">
    <name type="scientific">Candidatus Iainarchaeum sp</name>
    <dbReference type="NCBI Taxonomy" id="3101447"/>
    <lineage>
        <taxon>Archaea</taxon>
        <taxon>Candidatus Iainarchaeota</taxon>
        <taxon>Candidatus Iainarchaeia</taxon>
        <taxon>Candidatus Iainarchaeales</taxon>
        <taxon>Candidatus Iainarchaeaceae</taxon>
        <taxon>Candidatus Iainarchaeum</taxon>
    </lineage>
</organism>
<evidence type="ECO:0008006" key="4">
    <source>
        <dbReference type="Google" id="ProtNLM"/>
    </source>
</evidence>
<evidence type="ECO:0000313" key="2">
    <source>
        <dbReference type="EMBL" id="MBM3282499.1"/>
    </source>
</evidence>
<gene>
    <name evidence="2" type="ORF">FJY86_04140</name>
</gene>
<dbReference type="EMBL" id="VGJJ01000037">
    <property type="protein sequence ID" value="MBM3282499.1"/>
    <property type="molecule type" value="Genomic_DNA"/>
</dbReference>
<accession>A0A8T4C7Q6</accession>
<proteinExistence type="predicted"/>
<evidence type="ECO:0000313" key="3">
    <source>
        <dbReference type="Proteomes" id="UP000774699"/>
    </source>
</evidence>
<dbReference type="Proteomes" id="UP000774699">
    <property type="component" value="Unassembled WGS sequence"/>
</dbReference>